<dbReference type="PANTHER" id="PTHR31596">
    <property type="entry name" value="T-CELL ACTIVATION INHIBITOR, MITOCHONDRIAL"/>
    <property type="match status" value="1"/>
</dbReference>
<organism evidence="3 4">
    <name type="scientific">Littorina saxatilis</name>
    <dbReference type="NCBI Taxonomy" id="31220"/>
    <lineage>
        <taxon>Eukaryota</taxon>
        <taxon>Metazoa</taxon>
        <taxon>Spiralia</taxon>
        <taxon>Lophotrochozoa</taxon>
        <taxon>Mollusca</taxon>
        <taxon>Gastropoda</taxon>
        <taxon>Caenogastropoda</taxon>
        <taxon>Littorinimorpha</taxon>
        <taxon>Littorinoidea</taxon>
        <taxon>Littorinidae</taxon>
        <taxon>Littorina</taxon>
    </lineage>
</organism>
<dbReference type="GO" id="GO:0005739">
    <property type="term" value="C:mitochondrion"/>
    <property type="evidence" value="ECO:0007669"/>
    <property type="project" value="TreeGrafter"/>
</dbReference>
<evidence type="ECO:0000259" key="2">
    <source>
        <dbReference type="Pfam" id="PF14688"/>
    </source>
</evidence>
<gene>
    <name evidence="3" type="ORF">V1264_001063</name>
</gene>
<name>A0AAN9C0K1_9CAEN</name>
<comment type="caution">
    <text evidence="3">The sequence shown here is derived from an EMBL/GenBank/DDBJ whole genome shotgun (WGS) entry which is preliminary data.</text>
</comment>
<dbReference type="InterPro" id="IPR027986">
    <property type="entry name" value="TCAIM"/>
</dbReference>
<dbReference type="EMBL" id="JBAMIC010000001">
    <property type="protein sequence ID" value="KAK7115132.1"/>
    <property type="molecule type" value="Genomic_DNA"/>
</dbReference>
<dbReference type="AlphaFoldDB" id="A0AAN9C0K1"/>
<feature type="domain" description="DUF4460" evidence="1">
    <location>
        <begin position="24"/>
        <end position="119"/>
    </location>
</feature>
<dbReference type="Proteomes" id="UP001374579">
    <property type="component" value="Unassembled WGS sequence"/>
</dbReference>
<evidence type="ECO:0008006" key="5">
    <source>
        <dbReference type="Google" id="ProtNLM"/>
    </source>
</evidence>
<proteinExistence type="predicted"/>
<keyword evidence="4" id="KW-1185">Reference proteome</keyword>
<dbReference type="Pfam" id="PF14688">
    <property type="entry name" value="DUF4461"/>
    <property type="match status" value="1"/>
</dbReference>
<protein>
    <recommendedName>
        <fullName evidence="5">T-cell activation inhibitor, mitochondrial</fullName>
    </recommendedName>
</protein>
<accession>A0AAN9C0K1</accession>
<reference evidence="3 4" key="1">
    <citation type="submission" date="2024-02" db="EMBL/GenBank/DDBJ databases">
        <title>Chromosome-scale genome assembly of the rough periwinkle Littorina saxatilis.</title>
        <authorList>
            <person name="De Jode A."/>
            <person name="Faria R."/>
            <person name="Formenti G."/>
            <person name="Sims Y."/>
            <person name="Smith T.P."/>
            <person name="Tracey A."/>
            <person name="Wood J.M.D."/>
            <person name="Zagrodzka Z.B."/>
            <person name="Johannesson K."/>
            <person name="Butlin R.K."/>
            <person name="Leder E.H."/>
        </authorList>
    </citation>
    <scope>NUCLEOTIDE SEQUENCE [LARGE SCALE GENOMIC DNA]</scope>
    <source>
        <strain evidence="3">Snail1</strain>
        <tissue evidence="3">Muscle</tissue>
    </source>
</reference>
<evidence type="ECO:0000259" key="1">
    <source>
        <dbReference type="Pfam" id="PF14687"/>
    </source>
</evidence>
<sequence>MFSSLFRGLHRAKCIACVGVVRFLSTQEVATALRPFYFIVHPDLFGQFPMERAVNEDSLKRLSEYVTSLQVSGRARPTELIFYVRQNSESAGQMKKVKVKLADKSLRQTVLSILGSCGLPVDYINNIPVSSAEASGKLLRSLQWHPSFYAATDRASPFQTPRANPQLMLRTWLQLNIGRSREKVDAIHHVQEDIIQLSAMLHDALNVQEIRWDSVWGITHFRGCLKSFYRLYAEHPRTISSILKGRRLIFSNKTGVSRLGEIVLSSEDVPTSWMRLLLSVGGYDSVLERLPFMEQKLSALLNGIGIIRQERSHSRVMAEDYELLLNKLLNSLRRCQDYVSKVFEDTDLSGFEMVVDGENAPMTLTSTGSFLIPASMPGTMVIDYIHTHKAEAYTVLRDIHSSLRKEAECVEKCALALELLEISKDENVTPQQMISCCERLTSEYWRLCVSLHQSRIQVSHYYSVMQDGKICIPWDWIGDDS</sequence>
<evidence type="ECO:0000313" key="4">
    <source>
        <dbReference type="Proteomes" id="UP001374579"/>
    </source>
</evidence>
<dbReference type="PANTHER" id="PTHR31596:SF1">
    <property type="entry name" value="T-CELL ACTIVATION INHIBITOR, MITOCHONDRIAL"/>
    <property type="match status" value="1"/>
</dbReference>
<feature type="domain" description="DUF4461" evidence="2">
    <location>
        <begin position="169"/>
        <end position="476"/>
    </location>
</feature>
<dbReference type="InterPro" id="IPR027989">
    <property type="entry name" value="DUF4461"/>
</dbReference>
<evidence type="ECO:0000313" key="3">
    <source>
        <dbReference type="EMBL" id="KAK7115132.1"/>
    </source>
</evidence>
<dbReference type="Pfam" id="PF14687">
    <property type="entry name" value="DUF4460"/>
    <property type="match status" value="1"/>
</dbReference>
<dbReference type="InterPro" id="IPR028031">
    <property type="entry name" value="DUF4460"/>
</dbReference>